<gene>
    <name evidence="1" type="ordered locus">DVU_1916</name>
</gene>
<keyword evidence="2" id="KW-1185">Reference proteome</keyword>
<dbReference type="EMBL" id="AE017285">
    <property type="protein sequence ID" value="AAS96392.1"/>
    <property type="molecule type" value="Genomic_DNA"/>
</dbReference>
<dbReference type="EnsemblBacteria" id="AAS96392">
    <property type="protein sequence ID" value="AAS96392"/>
    <property type="gene ID" value="DVU_1916"/>
</dbReference>
<dbReference type="HOGENOM" id="CLU_3232740_0_0_7"/>
<protein>
    <submittedName>
        <fullName evidence="1">Uncharacterized protein</fullName>
    </submittedName>
</protein>
<sequence length="43" mass="4999">MCQRNADSESSFSSKKVMQQHCKRRLGAQTGCFVLHYVRFVSF</sequence>
<name>Q72AS5_NITV2</name>
<evidence type="ECO:0000313" key="1">
    <source>
        <dbReference type="EMBL" id="AAS96392.1"/>
    </source>
</evidence>
<accession>Q72AS5</accession>
<reference evidence="1 2" key="1">
    <citation type="journal article" date="2004" name="Nat. Biotechnol.">
        <title>The genome sequence of the anaerobic, sulfate-reducing bacterium Desulfovibrio vulgaris Hildenborough.</title>
        <authorList>
            <person name="Heidelberg J.F."/>
            <person name="Seshadri R."/>
            <person name="Haveman S.A."/>
            <person name="Hemme C.L."/>
            <person name="Paulsen I.T."/>
            <person name="Kolonay J.F."/>
            <person name="Eisen J.A."/>
            <person name="Ward N."/>
            <person name="Methe B."/>
            <person name="Brinkac L.M."/>
            <person name="Daugherty S.C."/>
            <person name="Deboy R.T."/>
            <person name="Dodson R.J."/>
            <person name="Durkin A.S."/>
            <person name="Madupu R."/>
            <person name="Nelson W.C."/>
            <person name="Sullivan S.A."/>
            <person name="Fouts D."/>
            <person name="Haft D.H."/>
            <person name="Selengut J."/>
            <person name="Peterson J.D."/>
            <person name="Davidsen T.M."/>
            <person name="Zafar N."/>
            <person name="Zhou L."/>
            <person name="Radune D."/>
            <person name="Dimitrov G."/>
            <person name="Hance M."/>
            <person name="Tran K."/>
            <person name="Khouri H."/>
            <person name="Gill J."/>
            <person name="Utterback T.R."/>
            <person name="Feldblyum T.V."/>
            <person name="Wall J.D."/>
            <person name="Voordouw G."/>
            <person name="Fraser C.M."/>
        </authorList>
    </citation>
    <scope>NUCLEOTIDE SEQUENCE [LARGE SCALE GENOMIC DNA]</scope>
    <source>
        <strain evidence="2">ATCC 29579 / DSM 644 / NCIMB 8303 / VKM B-1760 / Hildenborough</strain>
    </source>
</reference>
<dbReference type="AlphaFoldDB" id="Q72AS5"/>
<proteinExistence type="predicted"/>
<dbReference type="KEGG" id="dvu:DVU_1916"/>
<dbReference type="PaxDb" id="882-DVU_1916"/>
<dbReference type="Proteomes" id="UP000002194">
    <property type="component" value="Chromosome"/>
</dbReference>
<evidence type="ECO:0000313" key="2">
    <source>
        <dbReference type="Proteomes" id="UP000002194"/>
    </source>
</evidence>
<organism evidence="1 2">
    <name type="scientific">Nitratidesulfovibrio vulgaris (strain ATCC 29579 / DSM 644 / CCUG 34227 / NCIMB 8303 / VKM B-1760 / Hildenborough)</name>
    <name type="common">Desulfovibrio vulgaris</name>
    <dbReference type="NCBI Taxonomy" id="882"/>
    <lineage>
        <taxon>Bacteria</taxon>
        <taxon>Pseudomonadati</taxon>
        <taxon>Thermodesulfobacteriota</taxon>
        <taxon>Desulfovibrionia</taxon>
        <taxon>Desulfovibrionales</taxon>
        <taxon>Desulfovibrionaceae</taxon>
        <taxon>Nitratidesulfovibrio</taxon>
    </lineage>
</organism>
<dbReference type="STRING" id="882.DVU_1916"/>